<organism evidence="7 8">
    <name type="scientific">Diaporthe australafricana</name>
    <dbReference type="NCBI Taxonomy" id="127596"/>
    <lineage>
        <taxon>Eukaryota</taxon>
        <taxon>Fungi</taxon>
        <taxon>Dikarya</taxon>
        <taxon>Ascomycota</taxon>
        <taxon>Pezizomycotina</taxon>
        <taxon>Sordariomycetes</taxon>
        <taxon>Sordariomycetidae</taxon>
        <taxon>Diaporthales</taxon>
        <taxon>Diaporthaceae</taxon>
        <taxon>Diaporthe</taxon>
    </lineage>
</organism>
<protein>
    <recommendedName>
        <fullName evidence="6">HTH APSES-type domain-containing protein</fullName>
    </recommendedName>
</protein>
<dbReference type="PANTHER" id="PTHR38044:SF1">
    <property type="entry name" value="BOUQUET FORMATION PROTEIN 4"/>
    <property type="match status" value="1"/>
</dbReference>
<dbReference type="Proteomes" id="UP001583177">
    <property type="component" value="Unassembled WGS sequence"/>
</dbReference>
<evidence type="ECO:0000256" key="1">
    <source>
        <dbReference type="ARBA" id="ARBA00004123"/>
    </source>
</evidence>
<feature type="region of interest" description="Disordered" evidence="5">
    <location>
        <begin position="356"/>
        <end position="382"/>
    </location>
</feature>
<dbReference type="EMBL" id="JAWRVE010000099">
    <property type="protein sequence ID" value="KAL1859454.1"/>
    <property type="molecule type" value="Genomic_DNA"/>
</dbReference>
<accession>A0ABR3WDC0</accession>
<keyword evidence="3" id="KW-0539">Nucleus</keyword>
<feature type="compositionally biased region" description="Low complexity" evidence="5">
    <location>
        <begin position="200"/>
        <end position="221"/>
    </location>
</feature>
<dbReference type="PANTHER" id="PTHR38044">
    <property type="entry name" value="BOUQUET FORMATION PROTEIN 4"/>
    <property type="match status" value="1"/>
</dbReference>
<comment type="caution">
    <text evidence="7">The sequence shown here is derived from an EMBL/GenBank/DDBJ whole genome shotgun (WGS) entry which is preliminary data.</text>
</comment>
<dbReference type="InterPro" id="IPR018004">
    <property type="entry name" value="KilA/APSES_HTH"/>
</dbReference>
<sequence>MAPSTTRQLPERRNPFMTADVPNYTDLVSRRRLGQTQLTAKMVATLPGAEVDPSNLGVFDYAHLRAPLPKGIVSGIFKSSPNSYFLMRRSNDGFVSATGMFKASFPYAMAEEEETERRFIKSLSTTSPEETAGNVWIPPESALSLADEYGIGPWIRALLDPADILVSNATENSSPPKRISAPPKYFPASAATTLVPPTPTSMRSTRSRRSASPTKSTSSRRNVTASPRKRSTRTAASQPEASETASSSSRKPSLTNGDIPVLAPAETLKVEELKVEHVDKGLAGTLETVQEEPKVKVTIDQDVKVEEDGTEVERTKVDLSMPFTAGGPPSADDAARTIEEAKAMVAEAEADAVKATSKSAKGKRKAEDFEADNEVEGKGDETTLTLRPRAKKVKTEVELRKDKVKKRALVGITFTLAAGALIPYAMNFL</sequence>
<dbReference type="Gene3D" id="3.10.260.10">
    <property type="entry name" value="Transcription regulator HTH, APSES-type DNA-binding domain"/>
    <property type="match status" value="1"/>
</dbReference>
<dbReference type="InterPro" id="IPR036887">
    <property type="entry name" value="HTH_APSES_sf"/>
</dbReference>
<dbReference type="SUPFAM" id="SSF54616">
    <property type="entry name" value="DNA-binding domain of Mlu1-box binding protein MBP1"/>
    <property type="match status" value="1"/>
</dbReference>
<evidence type="ECO:0000256" key="5">
    <source>
        <dbReference type="SAM" id="MobiDB-lite"/>
    </source>
</evidence>
<dbReference type="InterPro" id="IPR037548">
    <property type="entry name" value="Bqt4"/>
</dbReference>
<keyword evidence="4" id="KW-0183">Conidiation</keyword>
<feature type="region of interest" description="Disordered" evidence="5">
    <location>
        <begin position="168"/>
        <end position="259"/>
    </location>
</feature>
<evidence type="ECO:0000259" key="6">
    <source>
        <dbReference type="PROSITE" id="PS51299"/>
    </source>
</evidence>
<evidence type="ECO:0000313" key="7">
    <source>
        <dbReference type="EMBL" id="KAL1859454.1"/>
    </source>
</evidence>
<evidence type="ECO:0000256" key="3">
    <source>
        <dbReference type="ARBA" id="ARBA00023242"/>
    </source>
</evidence>
<gene>
    <name evidence="7" type="ORF">Daus18300_009599</name>
</gene>
<feature type="compositionally biased region" description="Polar residues" evidence="5">
    <location>
        <begin position="233"/>
        <end position="256"/>
    </location>
</feature>
<evidence type="ECO:0000256" key="2">
    <source>
        <dbReference type="ARBA" id="ARBA00022969"/>
    </source>
</evidence>
<evidence type="ECO:0000313" key="8">
    <source>
        <dbReference type="Proteomes" id="UP001583177"/>
    </source>
</evidence>
<feature type="domain" description="HTH APSES-type" evidence="6">
    <location>
        <begin position="63"/>
        <end position="176"/>
    </location>
</feature>
<dbReference type="PROSITE" id="PS51299">
    <property type="entry name" value="HTH_APSES"/>
    <property type="match status" value="1"/>
</dbReference>
<dbReference type="SMART" id="SM01252">
    <property type="entry name" value="KilA-N"/>
    <property type="match status" value="1"/>
</dbReference>
<name>A0ABR3WDC0_9PEZI</name>
<comment type="subcellular location">
    <subcellularLocation>
        <location evidence="1">Nucleus</location>
    </subcellularLocation>
</comment>
<keyword evidence="8" id="KW-1185">Reference proteome</keyword>
<dbReference type="InterPro" id="IPR003163">
    <property type="entry name" value="Tscrpt_reg_HTH_APSES-type"/>
</dbReference>
<proteinExistence type="predicted"/>
<reference evidence="7 8" key="1">
    <citation type="journal article" date="2024" name="IMA Fungus">
        <title>IMA Genome - F19 : A genome assembly and annotation guide to empower mycologists, including annotated draft genome sequences of Ceratocystis pirilliformis, Diaporthe australafricana, Fusarium ophioides, Paecilomyces lecythidis, and Sporothrix stenoceras.</title>
        <authorList>
            <person name="Aylward J."/>
            <person name="Wilson A.M."/>
            <person name="Visagie C.M."/>
            <person name="Spraker J."/>
            <person name="Barnes I."/>
            <person name="Buitendag C."/>
            <person name="Ceriani C."/>
            <person name="Del Mar Angel L."/>
            <person name="du Plessis D."/>
            <person name="Fuchs T."/>
            <person name="Gasser K."/>
            <person name="Kramer D."/>
            <person name="Li W."/>
            <person name="Munsamy K."/>
            <person name="Piso A."/>
            <person name="Price J.L."/>
            <person name="Sonnekus B."/>
            <person name="Thomas C."/>
            <person name="van der Nest A."/>
            <person name="van Dijk A."/>
            <person name="van Heerden A."/>
            <person name="van Vuuren N."/>
            <person name="Yilmaz N."/>
            <person name="Duong T.A."/>
            <person name="van der Merwe N.A."/>
            <person name="Wingfield M.J."/>
            <person name="Wingfield B.D."/>
        </authorList>
    </citation>
    <scope>NUCLEOTIDE SEQUENCE [LARGE SCALE GENOMIC DNA]</scope>
    <source>
        <strain evidence="7 8">CMW 18300</strain>
    </source>
</reference>
<evidence type="ECO:0000256" key="4">
    <source>
        <dbReference type="ARBA" id="ARBA00023321"/>
    </source>
</evidence>
<keyword evidence="2" id="KW-0749">Sporulation</keyword>